<dbReference type="GO" id="GO:0005938">
    <property type="term" value="C:cell cortex"/>
    <property type="evidence" value="ECO:0007669"/>
    <property type="project" value="TreeGrafter"/>
</dbReference>
<dbReference type="AlphaFoldDB" id="A0A2P4SF53"/>
<dbReference type="InterPro" id="IPR005455">
    <property type="entry name" value="PFN_euk"/>
</dbReference>
<dbReference type="InterPro" id="IPR036140">
    <property type="entry name" value="PFN_sf"/>
</dbReference>
<sequence length="112" mass="13042">MIQLQALLNESLIRTKHVENAAAIGINEREVCASTSGFYVPPENAVNLIYAFYKNLLRVRKEGLYFRQKHYECVRADEHSIYLKNVCWQLWQCCLEVWRPPTSFFDCVVALG</sequence>
<dbReference type="OrthoDB" id="421374at2759"/>
<dbReference type="GO" id="GO:0003785">
    <property type="term" value="F:actin monomer binding"/>
    <property type="evidence" value="ECO:0007669"/>
    <property type="project" value="TreeGrafter"/>
</dbReference>
<reference evidence="2 3" key="1">
    <citation type="submission" date="2018-01" db="EMBL/GenBank/DDBJ databases">
        <title>Comparison of the Chinese Bamboo Partridge and Red Junglefowl genome sequences highlights the importance of demography in genome evolution.</title>
        <authorList>
            <person name="Tiley G.P."/>
            <person name="Kimball R.T."/>
            <person name="Braun E.L."/>
            <person name="Burleigh J.G."/>
        </authorList>
    </citation>
    <scope>NUCLEOTIDE SEQUENCE [LARGE SCALE GENOMIC DNA]</scope>
    <source>
        <strain evidence="2">RTK389</strain>
        <tissue evidence="2">Blood</tissue>
    </source>
</reference>
<gene>
    <name evidence="2" type="ORF">CIB84_013506</name>
</gene>
<dbReference type="Gene3D" id="3.30.450.30">
    <property type="entry name" value="Dynein light chain 2a, cytoplasmic"/>
    <property type="match status" value="1"/>
</dbReference>
<organism evidence="2 3">
    <name type="scientific">Bambusicola thoracicus</name>
    <name type="common">Chinese bamboo-partridge</name>
    <name type="synonym">Perdix thoracica</name>
    <dbReference type="NCBI Taxonomy" id="9083"/>
    <lineage>
        <taxon>Eukaryota</taxon>
        <taxon>Metazoa</taxon>
        <taxon>Chordata</taxon>
        <taxon>Craniata</taxon>
        <taxon>Vertebrata</taxon>
        <taxon>Euteleostomi</taxon>
        <taxon>Archelosauria</taxon>
        <taxon>Archosauria</taxon>
        <taxon>Dinosauria</taxon>
        <taxon>Saurischia</taxon>
        <taxon>Theropoda</taxon>
        <taxon>Coelurosauria</taxon>
        <taxon>Aves</taxon>
        <taxon>Neognathae</taxon>
        <taxon>Galloanserae</taxon>
        <taxon>Galliformes</taxon>
        <taxon>Phasianidae</taxon>
        <taxon>Perdicinae</taxon>
        <taxon>Bambusicola</taxon>
    </lineage>
</organism>
<dbReference type="InterPro" id="IPR048278">
    <property type="entry name" value="PFN"/>
</dbReference>
<dbReference type="EMBL" id="PPHD01055250">
    <property type="protein sequence ID" value="POI22747.1"/>
    <property type="molecule type" value="Genomic_DNA"/>
</dbReference>
<dbReference type="PANTHER" id="PTHR11604:SF2">
    <property type="entry name" value="PROFILIN-4"/>
    <property type="match status" value="1"/>
</dbReference>
<proteinExistence type="inferred from homology"/>
<evidence type="ECO:0000313" key="2">
    <source>
        <dbReference type="EMBL" id="POI22747.1"/>
    </source>
</evidence>
<comment type="caution">
    <text evidence="2">The sequence shown here is derived from an EMBL/GenBank/DDBJ whole genome shotgun (WGS) entry which is preliminary data.</text>
</comment>
<dbReference type="Proteomes" id="UP000237246">
    <property type="component" value="Unassembled WGS sequence"/>
</dbReference>
<evidence type="ECO:0000313" key="3">
    <source>
        <dbReference type="Proteomes" id="UP000237246"/>
    </source>
</evidence>
<keyword evidence="3" id="KW-1185">Reference proteome</keyword>
<accession>A0A2P4SF53</accession>
<comment type="similarity">
    <text evidence="1">Belongs to the profilin family.</text>
</comment>
<dbReference type="Pfam" id="PF00235">
    <property type="entry name" value="Profilin"/>
    <property type="match status" value="1"/>
</dbReference>
<name>A0A2P4SF53_BAMTH</name>
<evidence type="ECO:0000256" key="1">
    <source>
        <dbReference type="ARBA" id="ARBA00010058"/>
    </source>
</evidence>
<protein>
    <submittedName>
        <fullName evidence="2">Uncharacterized protein</fullName>
    </submittedName>
</protein>
<dbReference type="PANTHER" id="PTHR11604">
    <property type="entry name" value="PROFILIN"/>
    <property type="match status" value="1"/>
</dbReference>
<dbReference type="SUPFAM" id="SSF55770">
    <property type="entry name" value="Profilin (actin-binding protein)"/>
    <property type="match status" value="1"/>
</dbReference>